<feature type="non-terminal residue" evidence="1">
    <location>
        <position position="133"/>
    </location>
</feature>
<reference evidence="1" key="1">
    <citation type="submission" date="2018-05" db="EMBL/GenBank/DDBJ databases">
        <authorList>
            <person name="Lanie J.A."/>
            <person name="Ng W.-L."/>
            <person name="Kazmierczak K.M."/>
            <person name="Andrzejewski T.M."/>
            <person name="Davidsen T.M."/>
            <person name="Wayne K.J."/>
            <person name="Tettelin H."/>
            <person name="Glass J.I."/>
            <person name="Rusch D."/>
            <person name="Podicherti R."/>
            <person name="Tsui H.-C.T."/>
            <person name="Winkler M.E."/>
        </authorList>
    </citation>
    <scope>NUCLEOTIDE SEQUENCE</scope>
</reference>
<proteinExistence type="predicted"/>
<accession>A0A382W6Y8</accession>
<evidence type="ECO:0000313" key="1">
    <source>
        <dbReference type="EMBL" id="SVD54449.1"/>
    </source>
</evidence>
<gene>
    <name evidence="1" type="ORF">METZ01_LOCUS407303</name>
</gene>
<dbReference type="AlphaFoldDB" id="A0A382W6Y8"/>
<organism evidence="1">
    <name type="scientific">marine metagenome</name>
    <dbReference type="NCBI Taxonomy" id="408172"/>
    <lineage>
        <taxon>unclassified sequences</taxon>
        <taxon>metagenomes</taxon>
        <taxon>ecological metagenomes</taxon>
    </lineage>
</organism>
<name>A0A382W6Y8_9ZZZZ</name>
<dbReference type="EMBL" id="UINC01157454">
    <property type="protein sequence ID" value="SVD54449.1"/>
    <property type="molecule type" value="Genomic_DNA"/>
</dbReference>
<sequence length="133" mass="15010">MLCFYLSFTNVGHRSGLRENSDFLVKRMGCYIKLNGWAGDDVSGATACLAKMFRMNSGKASQAMRKIIEGQNWQFQWPISHEQAKVAHSYFRWLGFDLELSPAIHSFLPKNPPDSVRASGKPFSKIITPNPLD</sequence>
<protein>
    <submittedName>
        <fullName evidence="1">Uncharacterized protein</fullName>
    </submittedName>
</protein>